<dbReference type="InterPro" id="IPR012677">
    <property type="entry name" value="Nucleotide-bd_a/b_plait_sf"/>
</dbReference>
<dbReference type="PANTHER" id="PTHR12311">
    <property type="entry name" value="ACTIVATOR OF BASAL TRANSCRIPTION 1"/>
    <property type="match status" value="1"/>
</dbReference>
<keyword evidence="4" id="KW-0539">Nucleus</keyword>
<feature type="coiled-coil region" evidence="6">
    <location>
        <begin position="172"/>
        <end position="204"/>
    </location>
</feature>
<dbReference type="GO" id="GO:0005730">
    <property type="term" value="C:nucleolus"/>
    <property type="evidence" value="ECO:0007669"/>
    <property type="project" value="UniProtKB-SubCell"/>
</dbReference>
<dbReference type="InterPro" id="IPR000504">
    <property type="entry name" value="RRM_dom"/>
</dbReference>
<feature type="domain" description="RRM" evidence="7">
    <location>
        <begin position="205"/>
        <end position="287"/>
    </location>
</feature>
<dbReference type="Gene3D" id="3.30.70.330">
    <property type="match status" value="1"/>
</dbReference>
<dbReference type="Proteomes" id="UP000326396">
    <property type="component" value="Linkage Group LG7"/>
</dbReference>
<dbReference type="GO" id="GO:0034462">
    <property type="term" value="P:small-subunit processome assembly"/>
    <property type="evidence" value="ECO:0007669"/>
    <property type="project" value="TreeGrafter"/>
</dbReference>
<evidence type="ECO:0000256" key="4">
    <source>
        <dbReference type="ARBA" id="ARBA00023242"/>
    </source>
</evidence>
<dbReference type="GO" id="GO:0003723">
    <property type="term" value="F:RNA binding"/>
    <property type="evidence" value="ECO:0007669"/>
    <property type="project" value="UniProtKB-UniRule"/>
</dbReference>
<dbReference type="SMART" id="SM00360">
    <property type="entry name" value="RRM"/>
    <property type="match status" value="1"/>
</dbReference>
<name>A0A5N6M6M2_9ASTR</name>
<feature type="coiled-coil region" evidence="6">
    <location>
        <begin position="16"/>
        <end position="46"/>
    </location>
</feature>
<dbReference type="GO" id="GO:0000480">
    <property type="term" value="P:endonucleolytic cleavage in 5'-ETS of tricistronic rRNA transcript (SSU-rRNA, 5.8S rRNA, LSU-rRNA)"/>
    <property type="evidence" value="ECO:0007669"/>
    <property type="project" value="TreeGrafter"/>
</dbReference>
<evidence type="ECO:0000256" key="6">
    <source>
        <dbReference type="SAM" id="Coils"/>
    </source>
</evidence>
<gene>
    <name evidence="8" type="ORF">E3N88_37086</name>
</gene>
<proteinExistence type="inferred from homology"/>
<comment type="subcellular location">
    <subcellularLocation>
        <location evidence="1">Nucleus</location>
        <location evidence="1">Nucleolus</location>
    </subcellularLocation>
</comment>
<organism evidence="8 9">
    <name type="scientific">Mikania micrantha</name>
    <name type="common">bitter vine</name>
    <dbReference type="NCBI Taxonomy" id="192012"/>
    <lineage>
        <taxon>Eukaryota</taxon>
        <taxon>Viridiplantae</taxon>
        <taxon>Streptophyta</taxon>
        <taxon>Embryophyta</taxon>
        <taxon>Tracheophyta</taxon>
        <taxon>Spermatophyta</taxon>
        <taxon>Magnoliopsida</taxon>
        <taxon>eudicotyledons</taxon>
        <taxon>Gunneridae</taxon>
        <taxon>Pentapetalae</taxon>
        <taxon>asterids</taxon>
        <taxon>campanulids</taxon>
        <taxon>Asterales</taxon>
        <taxon>Asteraceae</taxon>
        <taxon>Asteroideae</taxon>
        <taxon>Heliantheae alliance</taxon>
        <taxon>Eupatorieae</taxon>
        <taxon>Mikania</taxon>
    </lineage>
</organism>
<dbReference type="AlphaFoldDB" id="A0A5N6M6M2"/>
<evidence type="ECO:0000313" key="8">
    <source>
        <dbReference type="EMBL" id="KAD3069206.1"/>
    </source>
</evidence>
<comment type="similarity">
    <text evidence="2">Belongs to the ESF2/ABP1 family.</text>
</comment>
<dbReference type="InterPro" id="IPR039119">
    <property type="entry name" value="ABT1/Esf2"/>
</dbReference>
<comment type="caution">
    <text evidence="8">The sequence shown here is derived from an EMBL/GenBank/DDBJ whole genome shotgun (WGS) entry which is preliminary data.</text>
</comment>
<dbReference type="PROSITE" id="PS50102">
    <property type="entry name" value="RRM"/>
    <property type="match status" value="1"/>
</dbReference>
<sequence>MADEEQVKREDSTKGMLDLELDKVKAERKNKRKKQLMKEAAKADKRGVCYLSRVPPRMDPRQLLSQYGEIERIWLTHEGTFYASHNVAYDDNTKPSEPLNWYKHGECKKQRKYSSKFEHGSFPIFVWCLQYCKGKTFAVILCSNLAATDFFPIFMFGRMADEEQVKREDSTKEMSDSELDKLKAERKNKRKKRLMKEAAKADKRGVCYLSRVPPRMDPLKLRQLLSQYGEIERIWLTPEDPAAHVHRKKAGGFRGQGFTEGWIEFTNKRVAKRVASMLNGEQIGGKKKSSFYYDLWNIKYLSKFKWDHLTEEIAYKNATREQKLALELSAAKKERDFYLAKVDQSRALSSIDERLKKKRKVQQANGMISEIQGDHQQVTKVIRHFRQTESVRNGGESQKPGLSKDLLAGVIVEVDEKAKIDYPKGKL</sequence>
<accession>A0A5N6M6M2</accession>
<evidence type="ECO:0000256" key="1">
    <source>
        <dbReference type="ARBA" id="ARBA00004604"/>
    </source>
</evidence>
<dbReference type="PANTHER" id="PTHR12311:SF7">
    <property type="entry name" value="ACTIVATOR OF BASAL TRANSCRIPTION 1"/>
    <property type="match status" value="1"/>
</dbReference>
<evidence type="ECO:0000256" key="5">
    <source>
        <dbReference type="PROSITE-ProRule" id="PRU00176"/>
    </source>
</evidence>
<dbReference type="EMBL" id="SZYD01000017">
    <property type="protein sequence ID" value="KAD3069206.1"/>
    <property type="molecule type" value="Genomic_DNA"/>
</dbReference>
<dbReference type="InterPro" id="IPR035979">
    <property type="entry name" value="RBD_domain_sf"/>
</dbReference>
<dbReference type="InterPro" id="IPR034353">
    <property type="entry name" value="ABT1/ESF2_RRM"/>
</dbReference>
<dbReference type="CDD" id="cd12263">
    <property type="entry name" value="RRM_ABT1_like"/>
    <property type="match status" value="1"/>
</dbReference>
<evidence type="ECO:0000313" key="9">
    <source>
        <dbReference type="Proteomes" id="UP000326396"/>
    </source>
</evidence>
<evidence type="ECO:0000259" key="7">
    <source>
        <dbReference type="PROSITE" id="PS50102"/>
    </source>
</evidence>
<dbReference type="SUPFAM" id="SSF54928">
    <property type="entry name" value="RNA-binding domain, RBD"/>
    <property type="match status" value="1"/>
</dbReference>
<reference evidence="8 9" key="1">
    <citation type="submission" date="2019-05" db="EMBL/GenBank/DDBJ databases">
        <title>Mikania micrantha, genome provides insights into the molecular mechanism of rapid growth.</title>
        <authorList>
            <person name="Liu B."/>
        </authorList>
    </citation>
    <scope>NUCLEOTIDE SEQUENCE [LARGE SCALE GENOMIC DNA]</scope>
    <source>
        <strain evidence="8">NLD-2019</strain>
        <tissue evidence="8">Leaf</tissue>
    </source>
</reference>
<evidence type="ECO:0000256" key="3">
    <source>
        <dbReference type="ARBA" id="ARBA00022884"/>
    </source>
</evidence>
<dbReference type="Pfam" id="PF00076">
    <property type="entry name" value="RRM_1"/>
    <property type="match status" value="1"/>
</dbReference>
<protein>
    <recommendedName>
        <fullName evidence="7">RRM domain-containing protein</fullName>
    </recommendedName>
</protein>
<dbReference type="GO" id="GO:0000472">
    <property type="term" value="P:endonucleolytic cleavage to generate mature 5'-end of SSU-rRNA from (SSU-rRNA, 5.8S rRNA, LSU-rRNA)"/>
    <property type="evidence" value="ECO:0007669"/>
    <property type="project" value="TreeGrafter"/>
</dbReference>
<keyword evidence="6" id="KW-0175">Coiled coil</keyword>
<keyword evidence="3 5" id="KW-0694">RNA-binding</keyword>
<dbReference type="GO" id="GO:0000447">
    <property type="term" value="P:endonucleolytic cleavage in ITS1 to separate SSU-rRNA from 5.8S rRNA and LSU-rRNA from tricistronic rRNA transcript (SSU-rRNA, 5.8S rRNA, LSU-rRNA)"/>
    <property type="evidence" value="ECO:0007669"/>
    <property type="project" value="TreeGrafter"/>
</dbReference>
<dbReference type="OrthoDB" id="287393at2759"/>
<keyword evidence="9" id="KW-1185">Reference proteome</keyword>
<evidence type="ECO:0000256" key="2">
    <source>
        <dbReference type="ARBA" id="ARBA00005819"/>
    </source>
</evidence>